<evidence type="ECO:0000259" key="10">
    <source>
        <dbReference type="PROSITE" id="PS50878"/>
    </source>
</evidence>
<evidence type="ECO:0000256" key="3">
    <source>
        <dbReference type="ARBA" id="ARBA00022695"/>
    </source>
</evidence>
<gene>
    <name evidence="11" type="ORF">F990_01748</name>
</gene>
<dbReference type="PANTHER" id="PTHR34047">
    <property type="entry name" value="NUCLEAR INTRON MATURASE 1, MITOCHONDRIAL-RELATED"/>
    <property type="match status" value="1"/>
</dbReference>
<comment type="catalytic activity">
    <reaction evidence="9">
        <text>DNA(n) + a 2'-deoxyribonucleoside 5'-triphosphate = DNA(n+1) + diphosphate</text>
        <dbReference type="Rhea" id="RHEA:22508"/>
        <dbReference type="Rhea" id="RHEA-COMP:17339"/>
        <dbReference type="Rhea" id="RHEA-COMP:17340"/>
        <dbReference type="ChEBI" id="CHEBI:33019"/>
        <dbReference type="ChEBI" id="CHEBI:61560"/>
        <dbReference type="ChEBI" id="CHEBI:173112"/>
        <dbReference type="EC" id="2.7.7.49"/>
    </reaction>
</comment>
<keyword evidence="4" id="KW-0479">Metal-binding</keyword>
<protein>
    <recommendedName>
        <fullName evidence="1">RNA-directed DNA polymerase</fullName>
        <ecNumber evidence="1">2.7.7.49</ecNumber>
    </recommendedName>
</protein>
<dbReference type="Proteomes" id="UP000017404">
    <property type="component" value="Unassembled WGS sequence"/>
</dbReference>
<keyword evidence="5" id="KW-0460">Magnesium</keyword>
<dbReference type="InterPro" id="IPR000123">
    <property type="entry name" value="Reverse_transcriptase_msDNA"/>
</dbReference>
<feature type="domain" description="Reverse transcriptase" evidence="10">
    <location>
        <begin position="52"/>
        <end position="305"/>
    </location>
</feature>
<dbReference type="InterPro" id="IPR043502">
    <property type="entry name" value="DNA/RNA_pol_sf"/>
</dbReference>
<dbReference type="EMBL" id="AYEV01000015">
    <property type="protein sequence ID" value="ESK55634.1"/>
    <property type="molecule type" value="Genomic_DNA"/>
</dbReference>
<keyword evidence="6" id="KW-0695">RNA-directed DNA polymerase</keyword>
<comment type="caution">
    <text evidence="11">The sequence shown here is derived from an EMBL/GenBank/DDBJ whole genome shotgun (WGS) entry which is preliminary data.</text>
</comment>
<keyword evidence="2" id="KW-0808">Transferase</keyword>
<dbReference type="GO" id="GO:0051607">
    <property type="term" value="P:defense response to virus"/>
    <property type="evidence" value="ECO:0007669"/>
    <property type="project" value="UniProtKB-KW"/>
</dbReference>
<dbReference type="OrthoDB" id="7055795at2"/>
<evidence type="ECO:0000256" key="1">
    <source>
        <dbReference type="ARBA" id="ARBA00012493"/>
    </source>
</evidence>
<dbReference type="AlphaFoldDB" id="V2W6I8"/>
<evidence type="ECO:0000256" key="5">
    <source>
        <dbReference type="ARBA" id="ARBA00022842"/>
    </source>
</evidence>
<evidence type="ECO:0000256" key="6">
    <source>
        <dbReference type="ARBA" id="ARBA00022918"/>
    </source>
</evidence>
<accession>V2W6I8</accession>
<dbReference type="InterPro" id="IPR043128">
    <property type="entry name" value="Rev_trsase/Diguanyl_cyclase"/>
</dbReference>
<dbReference type="RefSeq" id="WP_018679347.1">
    <property type="nucleotide sequence ID" value="NZ_AYEV01000015.1"/>
</dbReference>
<reference evidence="11 12" key="1">
    <citation type="submission" date="2013-10" db="EMBL/GenBank/DDBJ databases">
        <title>The Genome Sequence of Acinetobacter tjernbergiae CIP107465.</title>
        <authorList>
            <consortium name="The Broad Institute Genomics Platform"/>
            <consortium name="The Broad Institute Genome Sequencing Center for Infectious Disease"/>
            <person name="Cerqueira G."/>
            <person name="Feldgarden M."/>
            <person name="Courvalin P."/>
            <person name="Grillot-Courvalin C."/>
            <person name="Clermont D."/>
            <person name="Rocha E."/>
            <person name="Yoon E.-J."/>
            <person name="Nemec A."/>
            <person name="Young S.K."/>
            <person name="Zeng Q."/>
            <person name="Gargeya S."/>
            <person name="Fitzgerald M."/>
            <person name="Abouelleil A."/>
            <person name="Alvarado L."/>
            <person name="Berlin A.M."/>
            <person name="Chapman S.B."/>
            <person name="Gainer-Dewar J."/>
            <person name="Goldberg J."/>
            <person name="Gnerre S."/>
            <person name="Griggs A."/>
            <person name="Gujja S."/>
            <person name="Hansen M."/>
            <person name="Howarth C."/>
            <person name="Imamovic A."/>
            <person name="Ireland A."/>
            <person name="Larimer J."/>
            <person name="McCowan C."/>
            <person name="Murphy C."/>
            <person name="Pearson M."/>
            <person name="Poon T.W."/>
            <person name="Priest M."/>
            <person name="Roberts A."/>
            <person name="Saif S."/>
            <person name="Shea T."/>
            <person name="Sykes S."/>
            <person name="Wortman J."/>
            <person name="Nusbaum C."/>
            <person name="Birren B."/>
        </authorList>
    </citation>
    <scope>NUCLEOTIDE SEQUENCE [LARGE SCALE GENOMIC DNA]</scope>
    <source>
        <strain evidence="11 12">CIP 107465</strain>
    </source>
</reference>
<keyword evidence="3" id="KW-0548">Nucleotidyltransferase</keyword>
<dbReference type="PATRIC" id="fig|1120928.5.peg.1781"/>
<dbReference type="PROSITE" id="PS50878">
    <property type="entry name" value="RT_POL"/>
    <property type="match status" value="1"/>
</dbReference>
<dbReference type="SUPFAM" id="SSF56672">
    <property type="entry name" value="DNA/RNA polymerases"/>
    <property type="match status" value="1"/>
</dbReference>
<dbReference type="GO" id="GO:0003964">
    <property type="term" value="F:RNA-directed DNA polymerase activity"/>
    <property type="evidence" value="ECO:0007669"/>
    <property type="project" value="UniProtKB-KW"/>
</dbReference>
<evidence type="ECO:0000313" key="11">
    <source>
        <dbReference type="EMBL" id="ESK55634.1"/>
    </source>
</evidence>
<organism evidence="11 12">
    <name type="scientific">Acinetobacter tjernbergiae DSM 14971 = CIP 107465</name>
    <dbReference type="NCBI Taxonomy" id="1120928"/>
    <lineage>
        <taxon>Bacteria</taxon>
        <taxon>Pseudomonadati</taxon>
        <taxon>Pseudomonadota</taxon>
        <taxon>Gammaproteobacteria</taxon>
        <taxon>Moraxellales</taxon>
        <taxon>Moraxellaceae</taxon>
        <taxon>Acinetobacter</taxon>
    </lineage>
</organism>
<dbReference type="GO" id="GO:0046872">
    <property type="term" value="F:metal ion binding"/>
    <property type="evidence" value="ECO:0007669"/>
    <property type="project" value="UniProtKB-KW"/>
</dbReference>
<dbReference type="GO" id="GO:0003723">
    <property type="term" value="F:RNA binding"/>
    <property type="evidence" value="ECO:0007669"/>
    <property type="project" value="InterPro"/>
</dbReference>
<dbReference type="Pfam" id="PF00078">
    <property type="entry name" value="RVT_1"/>
    <property type="match status" value="1"/>
</dbReference>
<evidence type="ECO:0000256" key="8">
    <source>
        <dbReference type="ARBA" id="ARBA00034120"/>
    </source>
</evidence>
<dbReference type="InterPro" id="IPR051083">
    <property type="entry name" value="GrpII_Intron_Splice-Mob/Def"/>
</dbReference>
<evidence type="ECO:0000256" key="4">
    <source>
        <dbReference type="ARBA" id="ARBA00022723"/>
    </source>
</evidence>
<keyword evidence="7" id="KW-0051">Antiviral defense</keyword>
<evidence type="ECO:0000256" key="9">
    <source>
        <dbReference type="ARBA" id="ARBA00048173"/>
    </source>
</evidence>
<dbReference type="InterPro" id="IPR000477">
    <property type="entry name" value="RT_dom"/>
</dbReference>
<comment type="similarity">
    <text evidence="8">Belongs to the bacterial reverse transcriptase family.</text>
</comment>
<dbReference type="Gene3D" id="3.30.70.270">
    <property type="match status" value="1"/>
</dbReference>
<dbReference type="PANTHER" id="PTHR34047:SF7">
    <property type="entry name" value="RNA-DIRECTED DNA POLYMERASE"/>
    <property type="match status" value="1"/>
</dbReference>
<evidence type="ECO:0000256" key="2">
    <source>
        <dbReference type="ARBA" id="ARBA00022679"/>
    </source>
</evidence>
<keyword evidence="12" id="KW-1185">Reference proteome</keyword>
<sequence>MSTHNYITELNTPGVNPTYKRVVRQLVTPLLQKNLPVILSLKHLSVLLDIPYIVVHKIVYRDGDFYKVFAIKKRSGGKRWITIPDYFLMKAQKWINNNILNAQEAQAMLSINSTAYKKKSSHIVNASMHLGEKQLIKLDILRFFESISERQVFNVFKKLGYKNSVSLILARICTRVIPIHLDKRFIKNEQRWTTKYNYKYDQQKNKIKRIGHLPQGAPTSPALANFVCCNLDADIEDLIDQFNLNSYTRYADDIIISGNFQDKNTAISCIFRVSRILRNYGFKTNYLKTKYCGSGDRKIVTGICINDENQLRVPIEYKNKIRQEIYYIDKFGLLNHCERLNISNPLNYLMRLEGKINYIKTVELDKGIYFMNKLEKAIPNMNEIRLLNDLP</sequence>
<dbReference type="EC" id="2.7.7.49" evidence="1"/>
<dbReference type="STRING" id="202955.GCA_000759995_00720"/>
<dbReference type="CDD" id="cd03487">
    <property type="entry name" value="RT_Bac_retron_II"/>
    <property type="match status" value="1"/>
</dbReference>
<dbReference type="PRINTS" id="PR00866">
    <property type="entry name" value="RNADNAPOLMS"/>
</dbReference>
<evidence type="ECO:0000313" key="12">
    <source>
        <dbReference type="Proteomes" id="UP000017404"/>
    </source>
</evidence>
<evidence type="ECO:0000256" key="7">
    <source>
        <dbReference type="ARBA" id="ARBA00023118"/>
    </source>
</evidence>
<proteinExistence type="inferred from homology"/>
<name>V2W6I8_9GAMM</name>